<feature type="domain" description="ShKT" evidence="2">
    <location>
        <begin position="82"/>
        <end position="124"/>
    </location>
</feature>
<gene>
    <name evidence="3" type="ORF">MSPICULIGERA_LOCUS14048</name>
</gene>
<dbReference type="PANTHER" id="PTHR46219:SF4">
    <property type="entry name" value="SHKT DOMAIN-CONTAINING PROTEIN"/>
    <property type="match status" value="1"/>
</dbReference>
<dbReference type="Gene3D" id="1.10.10.1940">
    <property type="match status" value="1"/>
</dbReference>
<dbReference type="Gene3D" id="1.10.10.1870">
    <property type="entry name" value="ShTK domain-like"/>
    <property type="match status" value="1"/>
</dbReference>
<name>A0AA36CUW3_9BILA</name>
<accession>A0AA36CUW3</accession>
<dbReference type="PANTHER" id="PTHR46219">
    <property type="entry name" value="PROTEIN CBG11138"/>
    <property type="match status" value="1"/>
</dbReference>
<evidence type="ECO:0000313" key="4">
    <source>
        <dbReference type="Proteomes" id="UP001177023"/>
    </source>
</evidence>
<comment type="caution">
    <text evidence="1">Lacks conserved residue(s) required for the propagation of feature annotation.</text>
</comment>
<dbReference type="EMBL" id="CATQJA010002640">
    <property type="protein sequence ID" value="CAJ0575741.1"/>
    <property type="molecule type" value="Genomic_DNA"/>
</dbReference>
<dbReference type="AlphaFoldDB" id="A0AA36CUW3"/>
<comment type="caution">
    <text evidence="3">The sequence shown here is derived from an EMBL/GenBank/DDBJ whole genome shotgun (WGS) entry which is preliminary data.</text>
</comment>
<keyword evidence="4" id="KW-1185">Reference proteome</keyword>
<evidence type="ECO:0000313" key="3">
    <source>
        <dbReference type="EMBL" id="CAJ0575741.1"/>
    </source>
</evidence>
<protein>
    <recommendedName>
        <fullName evidence="2">ShKT domain-containing protein</fullName>
    </recommendedName>
</protein>
<dbReference type="SMART" id="SM00254">
    <property type="entry name" value="ShKT"/>
    <property type="match status" value="2"/>
</dbReference>
<reference evidence="3" key="1">
    <citation type="submission" date="2023-06" db="EMBL/GenBank/DDBJ databases">
        <authorList>
            <person name="Delattre M."/>
        </authorList>
    </citation>
    <scope>NUCLEOTIDE SEQUENCE</scope>
    <source>
        <strain evidence="3">AF72</strain>
    </source>
</reference>
<feature type="non-terminal residue" evidence="3">
    <location>
        <position position="175"/>
    </location>
</feature>
<dbReference type="PROSITE" id="PS51670">
    <property type="entry name" value="SHKT"/>
    <property type="match status" value="1"/>
</dbReference>
<sequence>MCSFRLLLAAAATCALIPSSFGQTCTPLASSGPCITGTLGGACDIGTGTCVNSDAGLICCPPGSVIAATSSSSTSTTTTPACVDKVNSRTGVSDCPARVAAGYCTRKYYKTLMKQQCRLSCGYCTSTSSSSNSTCADLTNPSTGVSDCTRLSYLCSVSAYSSVMAVQCRSTCGYC</sequence>
<evidence type="ECO:0000256" key="1">
    <source>
        <dbReference type="PROSITE-ProRule" id="PRU01005"/>
    </source>
</evidence>
<dbReference type="Pfam" id="PF01549">
    <property type="entry name" value="ShK"/>
    <property type="match status" value="2"/>
</dbReference>
<organism evidence="3 4">
    <name type="scientific">Mesorhabditis spiculigera</name>
    <dbReference type="NCBI Taxonomy" id="96644"/>
    <lineage>
        <taxon>Eukaryota</taxon>
        <taxon>Metazoa</taxon>
        <taxon>Ecdysozoa</taxon>
        <taxon>Nematoda</taxon>
        <taxon>Chromadorea</taxon>
        <taxon>Rhabditida</taxon>
        <taxon>Rhabditina</taxon>
        <taxon>Rhabditomorpha</taxon>
        <taxon>Rhabditoidea</taxon>
        <taxon>Rhabditidae</taxon>
        <taxon>Mesorhabditinae</taxon>
        <taxon>Mesorhabditis</taxon>
    </lineage>
</organism>
<evidence type="ECO:0000259" key="2">
    <source>
        <dbReference type="PROSITE" id="PS51670"/>
    </source>
</evidence>
<proteinExistence type="predicted"/>
<dbReference type="Proteomes" id="UP001177023">
    <property type="component" value="Unassembled WGS sequence"/>
</dbReference>
<dbReference type="InterPro" id="IPR003582">
    <property type="entry name" value="ShKT_dom"/>
</dbReference>